<dbReference type="EMBL" id="JAHYIQ010000066">
    <property type="protein sequence ID" value="KAK1116659.1"/>
    <property type="molecule type" value="Genomic_DNA"/>
</dbReference>
<evidence type="ECO:0000313" key="2">
    <source>
        <dbReference type="EMBL" id="KAK1116659.1"/>
    </source>
</evidence>
<feature type="compositionally biased region" description="Basic and acidic residues" evidence="1">
    <location>
        <begin position="9"/>
        <end position="24"/>
    </location>
</feature>
<dbReference type="Proteomes" id="UP001177670">
    <property type="component" value="Unassembled WGS sequence"/>
</dbReference>
<keyword evidence="3" id="KW-1185">Reference proteome</keyword>
<sequence>MKGGSAGKCRQEDTSDEQRGRPEVAKLVSGAVAGRGLIHTRVAYPTASHPSTCANLQPPTSTSNSLNMRLSWTRLPVARHVWKPTYRRKMPSVQPQPPTLLYFGSTSHQQPA</sequence>
<gene>
    <name evidence="2" type="ORF">K0M31_018201</name>
</gene>
<proteinExistence type="predicted"/>
<feature type="region of interest" description="Disordered" evidence="1">
    <location>
        <begin position="89"/>
        <end position="112"/>
    </location>
</feature>
<name>A0AA40FCX2_9HYME</name>
<comment type="caution">
    <text evidence="2">The sequence shown here is derived from an EMBL/GenBank/DDBJ whole genome shotgun (WGS) entry which is preliminary data.</text>
</comment>
<feature type="region of interest" description="Disordered" evidence="1">
    <location>
        <begin position="1"/>
        <end position="24"/>
    </location>
</feature>
<accession>A0AA40FCX2</accession>
<evidence type="ECO:0000256" key="1">
    <source>
        <dbReference type="SAM" id="MobiDB-lite"/>
    </source>
</evidence>
<organism evidence="2 3">
    <name type="scientific">Melipona bicolor</name>
    <dbReference type="NCBI Taxonomy" id="60889"/>
    <lineage>
        <taxon>Eukaryota</taxon>
        <taxon>Metazoa</taxon>
        <taxon>Ecdysozoa</taxon>
        <taxon>Arthropoda</taxon>
        <taxon>Hexapoda</taxon>
        <taxon>Insecta</taxon>
        <taxon>Pterygota</taxon>
        <taxon>Neoptera</taxon>
        <taxon>Endopterygota</taxon>
        <taxon>Hymenoptera</taxon>
        <taxon>Apocrita</taxon>
        <taxon>Aculeata</taxon>
        <taxon>Apoidea</taxon>
        <taxon>Anthophila</taxon>
        <taxon>Apidae</taxon>
        <taxon>Melipona</taxon>
    </lineage>
</organism>
<evidence type="ECO:0000313" key="3">
    <source>
        <dbReference type="Proteomes" id="UP001177670"/>
    </source>
</evidence>
<reference evidence="2" key="1">
    <citation type="submission" date="2021-10" db="EMBL/GenBank/DDBJ databases">
        <title>Melipona bicolor Genome sequencing and assembly.</title>
        <authorList>
            <person name="Araujo N.S."/>
            <person name="Arias M.C."/>
        </authorList>
    </citation>
    <scope>NUCLEOTIDE SEQUENCE</scope>
    <source>
        <strain evidence="2">USP_2M_L1-L4_2017</strain>
        <tissue evidence="2">Whole body</tissue>
    </source>
</reference>
<dbReference type="AlphaFoldDB" id="A0AA40FCX2"/>
<protein>
    <submittedName>
        <fullName evidence="2">Uncharacterized protein</fullName>
    </submittedName>
</protein>